<organism evidence="1 2">
    <name type="scientific">Salinirubrum litoreum</name>
    <dbReference type="NCBI Taxonomy" id="1126234"/>
    <lineage>
        <taxon>Archaea</taxon>
        <taxon>Methanobacteriati</taxon>
        <taxon>Methanobacteriota</taxon>
        <taxon>Stenosarchaea group</taxon>
        <taxon>Halobacteria</taxon>
        <taxon>Halobacteriales</taxon>
        <taxon>Haloferacaceae</taxon>
        <taxon>Salinirubrum</taxon>
    </lineage>
</organism>
<comment type="caution">
    <text evidence="1">The sequence shown here is derived from an EMBL/GenBank/DDBJ whole genome shotgun (WGS) entry which is preliminary data.</text>
</comment>
<proteinExistence type="predicted"/>
<dbReference type="SUPFAM" id="SSF69304">
    <property type="entry name" value="Tricorn protease N-terminal domain"/>
    <property type="match status" value="1"/>
</dbReference>
<keyword evidence="2" id="KW-1185">Reference proteome</keyword>
<dbReference type="RefSeq" id="WP_227231652.1">
    <property type="nucleotide sequence ID" value="NZ_JAJCVJ010000005.1"/>
</dbReference>
<name>A0ABD5RF79_9EURY</name>
<dbReference type="EMBL" id="JBHSKX010000003">
    <property type="protein sequence ID" value="MFC5368653.1"/>
    <property type="molecule type" value="Genomic_DNA"/>
</dbReference>
<reference evidence="1 2" key="1">
    <citation type="journal article" date="2019" name="Int. J. Syst. Evol. Microbiol.">
        <title>The Global Catalogue of Microorganisms (GCM) 10K type strain sequencing project: providing services to taxonomists for standard genome sequencing and annotation.</title>
        <authorList>
            <consortium name="The Broad Institute Genomics Platform"/>
            <consortium name="The Broad Institute Genome Sequencing Center for Infectious Disease"/>
            <person name="Wu L."/>
            <person name="Ma J."/>
        </authorList>
    </citation>
    <scope>NUCLEOTIDE SEQUENCE [LARGE SCALE GENOMIC DNA]</scope>
    <source>
        <strain evidence="1 2">CGMCC 1.12237</strain>
    </source>
</reference>
<evidence type="ECO:0000313" key="1">
    <source>
        <dbReference type="EMBL" id="MFC5368653.1"/>
    </source>
</evidence>
<dbReference type="Proteomes" id="UP001596201">
    <property type="component" value="Unassembled WGS sequence"/>
</dbReference>
<evidence type="ECO:0000313" key="2">
    <source>
        <dbReference type="Proteomes" id="UP001596201"/>
    </source>
</evidence>
<accession>A0ABD5RF79</accession>
<sequence>MKDKWMDKETTNPSINRRTALHALGTSAVGVLVSSQFAEASTSPEGVIEIQRVSSPKGDKEAIIRNKDGDISLVIKTGNAEHVAYAGDRIPMHPTWNDKGNRLALSLSGSIHTYNPGGKLMKQTDYGLDSFPLFENGRIIFHRQDRQLRISDGTSEPEEIQFDLTRLLNHPALSETAAAAVKKYAQSGGK</sequence>
<gene>
    <name evidence="1" type="ORF">ACFPJ5_17150</name>
</gene>
<dbReference type="AlphaFoldDB" id="A0ABD5RF79"/>
<protein>
    <submittedName>
        <fullName evidence="1">Uncharacterized protein</fullName>
    </submittedName>
</protein>